<dbReference type="SUPFAM" id="SSF56235">
    <property type="entry name" value="N-terminal nucleophile aminohydrolases (Ntn hydrolases)"/>
    <property type="match status" value="1"/>
</dbReference>
<dbReference type="InterPro" id="IPR029055">
    <property type="entry name" value="Ntn_hydrolases_N"/>
</dbReference>
<keyword evidence="6" id="KW-1133">Transmembrane helix</keyword>
<feature type="binding site" evidence="5">
    <location>
        <position position="389"/>
    </location>
    <ligand>
        <name>Ca(2+)</name>
        <dbReference type="ChEBI" id="CHEBI:29108"/>
    </ligand>
</feature>
<dbReference type="RefSeq" id="WP_084613672.1">
    <property type="nucleotide sequence ID" value="NZ_BAAAUP010000003.1"/>
</dbReference>
<keyword evidence="6" id="KW-0472">Membrane</keyword>
<reference evidence="7 8" key="1">
    <citation type="submission" date="2015-02" db="EMBL/GenBank/DDBJ databases">
        <title>Draft genome sequences of ten Microbacterium spp. with emphasis on heavy metal contaminated environments.</title>
        <authorList>
            <person name="Corretto E."/>
        </authorList>
    </citation>
    <scope>NUCLEOTIDE SEQUENCE [LARGE SCALE GENOMIC DNA]</scope>
    <source>
        <strain evidence="7 8">DSM 12510</strain>
    </source>
</reference>
<dbReference type="PANTHER" id="PTHR34218">
    <property type="entry name" value="PEPTIDASE S45 PENICILLIN AMIDASE"/>
    <property type="match status" value="1"/>
</dbReference>
<keyword evidence="6" id="KW-0812">Transmembrane</keyword>
<dbReference type="EMBL" id="JYIZ01000055">
    <property type="protein sequence ID" value="KJL38489.1"/>
    <property type="molecule type" value="Genomic_DNA"/>
</dbReference>
<evidence type="ECO:0000256" key="1">
    <source>
        <dbReference type="ARBA" id="ARBA00006586"/>
    </source>
</evidence>
<comment type="caution">
    <text evidence="7">The sequence shown here is derived from an EMBL/GenBank/DDBJ whole genome shotgun (WGS) entry which is preliminary data.</text>
</comment>
<dbReference type="InterPro" id="IPR014395">
    <property type="entry name" value="Pen/GL7ACA/AHL_acylase"/>
</dbReference>
<dbReference type="PANTHER" id="PTHR34218:SF4">
    <property type="entry name" value="ACYL-HOMOSERINE LACTONE ACYLASE QUIP"/>
    <property type="match status" value="1"/>
</dbReference>
<dbReference type="GO" id="GO:0016811">
    <property type="term" value="F:hydrolase activity, acting on carbon-nitrogen (but not peptide) bonds, in linear amides"/>
    <property type="evidence" value="ECO:0007669"/>
    <property type="project" value="InterPro"/>
</dbReference>
<dbReference type="Gene3D" id="1.10.1400.10">
    <property type="match status" value="1"/>
</dbReference>
<dbReference type="InterPro" id="IPR043147">
    <property type="entry name" value="Penicillin_amidase_A-knob"/>
</dbReference>
<evidence type="ECO:0000256" key="3">
    <source>
        <dbReference type="ARBA" id="ARBA00023145"/>
    </source>
</evidence>
<feature type="transmembrane region" description="Helical" evidence="6">
    <location>
        <begin position="34"/>
        <end position="58"/>
    </location>
</feature>
<comment type="similarity">
    <text evidence="1">Belongs to the peptidase S45 family.</text>
</comment>
<evidence type="ECO:0000256" key="2">
    <source>
        <dbReference type="ARBA" id="ARBA00022801"/>
    </source>
</evidence>
<evidence type="ECO:0000256" key="4">
    <source>
        <dbReference type="PIRSR" id="PIRSR001227-1"/>
    </source>
</evidence>
<keyword evidence="3" id="KW-0865">Zymogen</keyword>
<feature type="binding site" evidence="5">
    <location>
        <position position="227"/>
    </location>
    <ligand>
        <name>Ca(2+)</name>
        <dbReference type="ChEBI" id="CHEBI:29108"/>
    </ligand>
</feature>
<proteinExistence type="inferred from homology"/>
<dbReference type="STRING" id="92835.RS81_02763"/>
<accession>A0A0M2GXQ3</accession>
<dbReference type="PATRIC" id="fig|92835.4.peg.2799"/>
<evidence type="ECO:0000313" key="8">
    <source>
        <dbReference type="Proteomes" id="UP000033956"/>
    </source>
</evidence>
<dbReference type="Pfam" id="PF01804">
    <property type="entry name" value="Penicil_amidase"/>
    <property type="match status" value="1"/>
</dbReference>
<gene>
    <name evidence="7" type="primary">quiP</name>
    <name evidence="7" type="ORF">RS81_02763</name>
</gene>
<dbReference type="Gene3D" id="2.30.120.10">
    <property type="match status" value="1"/>
</dbReference>
<sequence length="880" mass="94595">MSNSTIPASRAEVRAASGPIALPERPRRSLRRKVAIALFSIVAGLTVIALIATGFVVYTIQRSFPQLDGTAAVSGLGADVTVQRDALGVATITADTTDDLFFAEGYVHAQDRFWEMDFRRHVTSGRLSELFGESQLATDTFLRTLGWRSIAEQEVEALDETTRSYYDAYAAGVNAYLADHDGADASLEYAILGLQNSDYEIEPWTAADSVAWLKAMAWDLRSNIETETERAVAAASFSSDELAELYPAYPFDRNPVIVPEISDVSGIATVAHTADPAQAEASTASIEWTEVDSVIEAVSTLVGGAGEGIGSNSWVVSGRLTDTGMPLLANDPHLGASLPSVWHQIGLRCSTVSEACPFDVAGFGFSGVPGVIIGHNARIAWGFTNLTSDVTDLYLEKVEDDGYWYNGELVPFEEHTETFRVAGGPDVDLVVRKTANGPIVSGLTDDFTAIAEAPYTGTGGDVTEPTDAPTGEYAVSLRWTALEPGTTASAIFRLNTAADFTGFREAAALFDVPAQNLIYADVDGNIGYQTPGKLPMRGAADGSMPQPGWDSAYAWQGYIPFEELPVSYNPDEGYIVTANNAVVGDSYEHFLTRDWDYGWRAARIVDMLERRIAGGLVTAQDMRDIQADNESFIGRTLAAAYLDVRTGESGPDEALGLLQEWDAQNSADSAAAAYANVLWDELAQALFVEGREHAAPLSGQGRLFLVVDNLLDDPASQWWTNEALGVSSMDEMLTYAATSAYDRLVDLQGDTPSRWNWGSLHALALTSDTFGSSGIAPIEMLFNRGPYAVGGGSSVANATGWVLGEGFETVTVPSMRMVVDLSDWDASGWNHLTGTSGHAFHTNYIDQVETWQKAETTPWAFSEKAVDAATTNTLVLTPAG</sequence>
<keyword evidence="2 7" id="KW-0378">Hydrolase</keyword>
<feature type="active site" description="Nucleophile" evidence="4">
    <location>
        <position position="311"/>
    </location>
</feature>
<keyword evidence="5" id="KW-0106">Calcium</keyword>
<dbReference type="CDD" id="cd03747">
    <property type="entry name" value="Ntn_PGA_like"/>
    <property type="match status" value="1"/>
</dbReference>
<evidence type="ECO:0000313" key="7">
    <source>
        <dbReference type="EMBL" id="KJL38489.1"/>
    </source>
</evidence>
<dbReference type="GO" id="GO:0046872">
    <property type="term" value="F:metal ion binding"/>
    <property type="evidence" value="ECO:0007669"/>
    <property type="project" value="UniProtKB-KW"/>
</dbReference>
<keyword evidence="5" id="KW-0479">Metal-binding</keyword>
<feature type="binding site" evidence="5">
    <location>
        <position position="392"/>
    </location>
    <ligand>
        <name>Ca(2+)</name>
        <dbReference type="ChEBI" id="CHEBI:29108"/>
    </ligand>
</feature>
<dbReference type="Gene3D" id="1.10.439.10">
    <property type="entry name" value="Penicillin Amidohydrolase, domain 1"/>
    <property type="match status" value="1"/>
</dbReference>
<dbReference type="Gene3D" id="3.60.20.10">
    <property type="entry name" value="Glutamine Phosphoribosylpyrophosphate, subunit 1, domain 1"/>
    <property type="match status" value="1"/>
</dbReference>
<protein>
    <submittedName>
        <fullName evidence="7">Acyl-homoserine lactone acylase QuiP</fullName>
        <ecNumber evidence="7">3.5.1.97</ecNumber>
    </submittedName>
</protein>
<evidence type="ECO:0000256" key="5">
    <source>
        <dbReference type="PIRSR" id="PIRSR001227-2"/>
    </source>
</evidence>
<dbReference type="AlphaFoldDB" id="A0A0M2GXQ3"/>
<name>A0A0M2GXQ3_9MICO</name>
<keyword evidence="8" id="KW-1185">Reference proteome</keyword>
<dbReference type="GO" id="GO:0017000">
    <property type="term" value="P:antibiotic biosynthetic process"/>
    <property type="evidence" value="ECO:0007669"/>
    <property type="project" value="InterPro"/>
</dbReference>
<dbReference type="OrthoDB" id="9759796at2"/>
<evidence type="ECO:0000256" key="6">
    <source>
        <dbReference type="SAM" id="Phobius"/>
    </source>
</evidence>
<dbReference type="EC" id="3.5.1.97" evidence="7"/>
<dbReference type="PIRSF" id="PIRSF001227">
    <property type="entry name" value="Pen_acylase"/>
    <property type="match status" value="1"/>
</dbReference>
<organism evidence="7 8">
    <name type="scientific">Microbacterium terrae</name>
    <dbReference type="NCBI Taxonomy" id="69369"/>
    <lineage>
        <taxon>Bacteria</taxon>
        <taxon>Bacillati</taxon>
        <taxon>Actinomycetota</taxon>
        <taxon>Actinomycetes</taxon>
        <taxon>Micrococcales</taxon>
        <taxon>Microbacteriaceae</taxon>
        <taxon>Microbacterium</taxon>
    </lineage>
</organism>
<dbReference type="InterPro" id="IPR023343">
    <property type="entry name" value="Penicillin_amidase_dom1"/>
</dbReference>
<dbReference type="InterPro" id="IPR043146">
    <property type="entry name" value="Penicillin_amidase_N_B-knob"/>
</dbReference>
<comment type="cofactor">
    <cofactor evidence="5">
        <name>Ca(2+)</name>
        <dbReference type="ChEBI" id="CHEBI:29108"/>
    </cofactor>
    <text evidence="5">Binds 1 Ca(2+) ion per dimer.</text>
</comment>
<dbReference type="Proteomes" id="UP000033956">
    <property type="component" value="Unassembled WGS sequence"/>
</dbReference>
<dbReference type="InterPro" id="IPR002692">
    <property type="entry name" value="S45"/>
</dbReference>